<name>A0A9W2Z4V4_BIOGL</name>
<feature type="transmembrane region" description="Helical" evidence="1">
    <location>
        <begin position="7"/>
        <end position="27"/>
    </location>
</feature>
<feature type="transmembrane region" description="Helical" evidence="1">
    <location>
        <begin position="79"/>
        <end position="103"/>
    </location>
</feature>
<keyword evidence="2" id="KW-1185">Reference proteome</keyword>
<dbReference type="Proteomes" id="UP001165740">
    <property type="component" value="Chromosome 16"/>
</dbReference>
<proteinExistence type="predicted"/>
<dbReference type="Gene3D" id="1.20.140.150">
    <property type="match status" value="1"/>
</dbReference>
<accession>A0A9W2Z4V4</accession>
<sequence length="187" mass="20280">MPNPAGVNVLHCVGAAFITVGLVLHIVGLATPSWTVSNIKNFSLGLWKFCPDICIDIPDYIWVSMKHLGISDAFKSARAFAILGMFSGLCAMGLTYIYLIKLLKQNVNSNLLKKIVLCTSILSIVFIVICISCFVAGFQEKLEGYFNQDLKAGYSIFLSGFGCAAITLGGILFYVSGRTSGETYARI</sequence>
<keyword evidence="1" id="KW-0472">Membrane</keyword>
<keyword evidence="1" id="KW-1133">Transmembrane helix</keyword>
<dbReference type="RefSeq" id="XP_055869940.1">
    <property type="nucleotide sequence ID" value="XM_056013965.1"/>
</dbReference>
<dbReference type="AlphaFoldDB" id="A0A9W2Z4V4"/>
<keyword evidence="1" id="KW-0812">Transmembrane</keyword>
<evidence type="ECO:0000313" key="2">
    <source>
        <dbReference type="Proteomes" id="UP001165740"/>
    </source>
</evidence>
<evidence type="ECO:0000313" key="3">
    <source>
        <dbReference type="RefSeq" id="XP_055869940.1"/>
    </source>
</evidence>
<gene>
    <name evidence="3" type="primary">LOC106078311</name>
</gene>
<evidence type="ECO:0000256" key="1">
    <source>
        <dbReference type="SAM" id="Phobius"/>
    </source>
</evidence>
<feature type="transmembrane region" description="Helical" evidence="1">
    <location>
        <begin position="153"/>
        <end position="175"/>
    </location>
</feature>
<reference evidence="3" key="1">
    <citation type="submission" date="2025-08" db="UniProtKB">
        <authorList>
            <consortium name="RefSeq"/>
        </authorList>
    </citation>
    <scope>IDENTIFICATION</scope>
</reference>
<feature type="transmembrane region" description="Helical" evidence="1">
    <location>
        <begin position="115"/>
        <end position="138"/>
    </location>
</feature>
<protein>
    <submittedName>
        <fullName evidence="3">Epithelial membrane protein 1-like</fullName>
    </submittedName>
</protein>
<organism evidence="2 3">
    <name type="scientific">Biomphalaria glabrata</name>
    <name type="common">Bloodfluke planorb</name>
    <name type="synonym">Freshwater snail</name>
    <dbReference type="NCBI Taxonomy" id="6526"/>
    <lineage>
        <taxon>Eukaryota</taxon>
        <taxon>Metazoa</taxon>
        <taxon>Spiralia</taxon>
        <taxon>Lophotrochozoa</taxon>
        <taxon>Mollusca</taxon>
        <taxon>Gastropoda</taxon>
        <taxon>Heterobranchia</taxon>
        <taxon>Euthyneura</taxon>
        <taxon>Panpulmonata</taxon>
        <taxon>Hygrophila</taxon>
        <taxon>Lymnaeoidea</taxon>
        <taxon>Planorbidae</taxon>
        <taxon>Biomphalaria</taxon>
    </lineage>
</organism>
<dbReference type="GeneID" id="106078311"/>